<evidence type="ECO:0000313" key="1">
    <source>
        <dbReference type="EMBL" id="KAG0286334.1"/>
    </source>
</evidence>
<dbReference type="EMBL" id="JAAAIN010003325">
    <property type="protein sequence ID" value="KAG0286334.1"/>
    <property type="molecule type" value="Genomic_DNA"/>
</dbReference>
<dbReference type="InterPro" id="IPR052945">
    <property type="entry name" value="Mitotic_Regulator"/>
</dbReference>
<dbReference type="PANTHER" id="PTHR43628:SF1">
    <property type="entry name" value="CHITIN SYNTHASE REGULATORY FACTOR 2-RELATED"/>
    <property type="match status" value="1"/>
</dbReference>
<dbReference type="Pfam" id="PF08238">
    <property type="entry name" value="Sel1"/>
    <property type="match status" value="4"/>
</dbReference>
<dbReference type="AlphaFoldDB" id="A0A9P6QMY1"/>
<comment type="caution">
    <text evidence="1">The sequence shown here is derived from an EMBL/GenBank/DDBJ whole genome shotgun (WGS) entry which is preliminary data.</text>
</comment>
<evidence type="ECO:0008006" key="3">
    <source>
        <dbReference type="Google" id="ProtNLM"/>
    </source>
</evidence>
<dbReference type="Proteomes" id="UP000823405">
    <property type="component" value="Unassembled WGS sequence"/>
</dbReference>
<reference evidence="1" key="1">
    <citation type="journal article" date="2020" name="Fungal Divers.">
        <title>Resolving the Mortierellaceae phylogeny through synthesis of multi-gene phylogenetics and phylogenomics.</title>
        <authorList>
            <person name="Vandepol N."/>
            <person name="Liber J."/>
            <person name="Desiro A."/>
            <person name="Na H."/>
            <person name="Kennedy M."/>
            <person name="Barry K."/>
            <person name="Grigoriev I.V."/>
            <person name="Miller A.N."/>
            <person name="O'Donnell K."/>
            <person name="Stajich J.E."/>
            <person name="Bonito G."/>
        </authorList>
    </citation>
    <scope>NUCLEOTIDE SEQUENCE</scope>
    <source>
        <strain evidence="1">NVP60</strain>
    </source>
</reference>
<dbReference type="SMART" id="SM00671">
    <property type="entry name" value="SEL1"/>
    <property type="match status" value="3"/>
</dbReference>
<dbReference type="Gene3D" id="1.25.40.10">
    <property type="entry name" value="Tetratricopeptide repeat domain"/>
    <property type="match status" value="1"/>
</dbReference>
<organism evidence="1 2">
    <name type="scientific">Linnemannia gamsii</name>
    <dbReference type="NCBI Taxonomy" id="64522"/>
    <lineage>
        <taxon>Eukaryota</taxon>
        <taxon>Fungi</taxon>
        <taxon>Fungi incertae sedis</taxon>
        <taxon>Mucoromycota</taxon>
        <taxon>Mortierellomycotina</taxon>
        <taxon>Mortierellomycetes</taxon>
        <taxon>Mortierellales</taxon>
        <taxon>Mortierellaceae</taxon>
        <taxon>Linnemannia</taxon>
    </lineage>
</organism>
<accession>A0A9P6QMY1</accession>
<proteinExistence type="predicted"/>
<sequence>MLQTDKLAPRLQDLRPVYPSSIPAPASTLRSRVSQVEYHITATGEGIVLWDDILLAFKYAQFVERATERVPFLKDSSGVNLDPLRIAAFPGGVLEVVVKPQFVHGTTVDGSSKERHPQYGEEEEARATAADSARSAIADNDPQHVLDYDSTAEESECADTLRAPHEPVEQTDHLVVQEGGGSGQIATVGDFVAGNMQTNIERLLKTPGQGTALQKERDEHEFLGFSRATEWFLKAAKGGHADAQFKMGVKYENGDDVHEDYIKAADMYRKSAEQGNLEAQCSLGRLYVHGCGVEQNYVEARRWYNKAANNGHAESQYCMGVFFDYGYGVQRAFSTAKTWYEMAAKQGHAGARQNLAAMYYSGEGAQTLQPGWLPRFSYGPYQFM</sequence>
<protein>
    <recommendedName>
        <fullName evidence="3">HCP-like protein</fullName>
    </recommendedName>
</protein>
<dbReference type="InterPro" id="IPR006597">
    <property type="entry name" value="Sel1-like"/>
</dbReference>
<gene>
    <name evidence="1" type="ORF">BGZ97_007470</name>
</gene>
<dbReference type="InterPro" id="IPR011990">
    <property type="entry name" value="TPR-like_helical_dom_sf"/>
</dbReference>
<evidence type="ECO:0000313" key="2">
    <source>
        <dbReference type="Proteomes" id="UP000823405"/>
    </source>
</evidence>
<name>A0A9P6QMY1_9FUNG</name>
<dbReference type="PANTHER" id="PTHR43628">
    <property type="entry name" value="ACTIVATOR OF C KINASE PROTEIN 1-RELATED"/>
    <property type="match status" value="1"/>
</dbReference>
<keyword evidence="2" id="KW-1185">Reference proteome</keyword>
<dbReference type="SUPFAM" id="SSF81901">
    <property type="entry name" value="HCP-like"/>
    <property type="match status" value="1"/>
</dbReference>
<dbReference type="OrthoDB" id="2441789at2759"/>